<dbReference type="Proteomes" id="UP001232584">
    <property type="component" value="Unassembled WGS sequence"/>
</dbReference>
<evidence type="ECO:0000313" key="2">
    <source>
        <dbReference type="EMBL" id="MDQ0557023.1"/>
    </source>
</evidence>
<gene>
    <name evidence="2" type="ORF">QOZ92_002141</name>
</gene>
<keyword evidence="1" id="KW-0812">Transmembrane</keyword>
<keyword evidence="1" id="KW-0472">Membrane</keyword>
<dbReference type="EMBL" id="JAUSWG010000008">
    <property type="protein sequence ID" value="MDQ0557023.1"/>
    <property type="molecule type" value="Genomic_DNA"/>
</dbReference>
<evidence type="ECO:0000256" key="1">
    <source>
        <dbReference type="SAM" id="Phobius"/>
    </source>
</evidence>
<proteinExistence type="predicted"/>
<keyword evidence="3" id="KW-1185">Reference proteome</keyword>
<feature type="transmembrane region" description="Helical" evidence="1">
    <location>
        <begin position="31"/>
        <end position="49"/>
    </location>
</feature>
<reference evidence="2 3" key="1">
    <citation type="submission" date="2023-07" db="EMBL/GenBank/DDBJ databases">
        <title>Genomic Encyclopedia of Type Strains, Phase IV (KMG-IV): sequencing the most valuable type-strain genomes for metagenomic binning, comparative biology and taxonomic classification.</title>
        <authorList>
            <person name="Goeker M."/>
        </authorList>
    </citation>
    <scope>NUCLEOTIDE SEQUENCE [LARGE SCALE GENOMIC DNA]</scope>
    <source>
        <strain evidence="2 3">DSM 15049</strain>
    </source>
</reference>
<keyword evidence="1" id="KW-1133">Transmembrane helix</keyword>
<accession>A0ABU0N1H3</accession>
<comment type="caution">
    <text evidence="2">The sequence shown here is derived from an EMBL/GenBank/DDBJ whole genome shotgun (WGS) entry which is preliminary data.</text>
</comment>
<protein>
    <submittedName>
        <fullName evidence="2">Uncharacterized protein</fullName>
    </submittedName>
</protein>
<evidence type="ECO:0000313" key="3">
    <source>
        <dbReference type="Proteomes" id="UP001232584"/>
    </source>
</evidence>
<name>A0ABU0N1H3_9FIRM</name>
<sequence length="102" mass="11414">MITLKNTNSDVPIKLNKAVNKFKKSWLDEKAGILPIIAINGMVIIGAKIEPRIKKIKAKTIAKIKFGNFLEVLSLSNEASFFVNKTYHLQVNYIIIISQTLG</sequence>
<organism evidence="2 3">
    <name type="scientific">Paraclostridium ghonii</name>
    <dbReference type="NCBI Taxonomy" id="29358"/>
    <lineage>
        <taxon>Bacteria</taxon>
        <taxon>Bacillati</taxon>
        <taxon>Bacillota</taxon>
        <taxon>Clostridia</taxon>
        <taxon>Peptostreptococcales</taxon>
        <taxon>Peptostreptococcaceae</taxon>
        <taxon>Paraclostridium</taxon>
    </lineage>
</organism>